<evidence type="ECO:0000256" key="1">
    <source>
        <dbReference type="ARBA" id="ARBA00022527"/>
    </source>
</evidence>
<organism evidence="8">
    <name type="scientific">viral metagenome</name>
    <dbReference type="NCBI Taxonomy" id="1070528"/>
    <lineage>
        <taxon>unclassified sequences</taxon>
        <taxon>metagenomes</taxon>
        <taxon>organismal metagenomes</taxon>
    </lineage>
</organism>
<evidence type="ECO:0000256" key="3">
    <source>
        <dbReference type="ARBA" id="ARBA00022741"/>
    </source>
</evidence>
<dbReference type="GO" id="GO:0005524">
    <property type="term" value="F:ATP binding"/>
    <property type="evidence" value="ECO:0007669"/>
    <property type="project" value="UniProtKB-KW"/>
</dbReference>
<keyword evidence="4" id="KW-0418">Kinase</keyword>
<dbReference type="Gene3D" id="1.10.510.10">
    <property type="entry name" value="Transferase(Phosphotransferase) domain 1"/>
    <property type="match status" value="1"/>
</dbReference>
<dbReference type="SMART" id="SM00220">
    <property type="entry name" value="S_TKc"/>
    <property type="match status" value="1"/>
</dbReference>
<sequence>MQEKYFLQRREMSDSDNAGNMSPGLSELGELSPVSAIRSSPSPVEDLKSIDDIIDELVEEGVIEDRDLKYFPENDIITYKDSADTQYFVKVGKTSVKQLLVSHENDIYDIIDTFPEEEKEYFIHRTGSGLEDDYSYCILEYIEGKTLYEYIADIQAGRTTPSAREMHTLLYHITKALDILLRHGIIHGDLKSQNIILTKNMSVKLFDFELSAEVESYENMQKNISSTCDNPSHGYMYICRILAKDIADSIRYICDTPSEDIYGRILRVLEQGMQSAGKRKRTVKRKRGKKVRWSRRVAR</sequence>
<feature type="compositionally biased region" description="Basic and acidic residues" evidence="6">
    <location>
        <begin position="1"/>
        <end position="13"/>
    </location>
</feature>
<dbReference type="Pfam" id="PF00069">
    <property type="entry name" value="Pkinase"/>
    <property type="match status" value="1"/>
</dbReference>
<evidence type="ECO:0000256" key="5">
    <source>
        <dbReference type="ARBA" id="ARBA00022840"/>
    </source>
</evidence>
<accession>A0A6C0L5V1</accession>
<keyword evidence="3" id="KW-0547">Nucleotide-binding</keyword>
<evidence type="ECO:0000256" key="6">
    <source>
        <dbReference type="SAM" id="MobiDB-lite"/>
    </source>
</evidence>
<evidence type="ECO:0000256" key="2">
    <source>
        <dbReference type="ARBA" id="ARBA00022679"/>
    </source>
</evidence>
<name>A0A6C0L5V1_9ZZZZ</name>
<reference evidence="8" key="1">
    <citation type="journal article" date="2020" name="Nature">
        <title>Giant virus diversity and host interactions through global metagenomics.</title>
        <authorList>
            <person name="Schulz F."/>
            <person name="Roux S."/>
            <person name="Paez-Espino D."/>
            <person name="Jungbluth S."/>
            <person name="Walsh D.A."/>
            <person name="Denef V.J."/>
            <person name="McMahon K.D."/>
            <person name="Konstantinidis K.T."/>
            <person name="Eloe-Fadrosh E.A."/>
            <person name="Kyrpides N.C."/>
            <person name="Woyke T."/>
        </authorList>
    </citation>
    <scope>NUCLEOTIDE SEQUENCE</scope>
    <source>
        <strain evidence="8">GVMAG-M-3300027759-16</strain>
    </source>
</reference>
<feature type="domain" description="Protein kinase" evidence="7">
    <location>
        <begin position="48"/>
        <end position="299"/>
    </location>
</feature>
<dbReference type="InterPro" id="IPR011009">
    <property type="entry name" value="Kinase-like_dom_sf"/>
</dbReference>
<keyword evidence="2" id="KW-0808">Transferase</keyword>
<dbReference type="InterPro" id="IPR000719">
    <property type="entry name" value="Prot_kinase_dom"/>
</dbReference>
<dbReference type="GO" id="GO:0005634">
    <property type="term" value="C:nucleus"/>
    <property type="evidence" value="ECO:0007669"/>
    <property type="project" value="TreeGrafter"/>
</dbReference>
<evidence type="ECO:0000256" key="4">
    <source>
        <dbReference type="ARBA" id="ARBA00022777"/>
    </source>
</evidence>
<dbReference type="AlphaFoldDB" id="A0A6C0L5V1"/>
<dbReference type="InterPro" id="IPR008271">
    <property type="entry name" value="Ser/Thr_kinase_AS"/>
</dbReference>
<dbReference type="PANTHER" id="PTHR24345:SF0">
    <property type="entry name" value="CELL CYCLE SERINE_THREONINE-PROTEIN KINASE CDC5_MSD2"/>
    <property type="match status" value="1"/>
</dbReference>
<dbReference type="PANTHER" id="PTHR24345">
    <property type="entry name" value="SERINE/THREONINE-PROTEIN KINASE PLK"/>
    <property type="match status" value="1"/>
</dbReference>
<evidence type="ECO:0000259" key="7">
    <source>
        <dbReference type="PROSITE" id="PS50011"/>
    </source>
</evidence>
<dbReference type="PROSITE" id="PS00108">
    <property type="entry name" value="PROTEIN_KINASE_ST"/>
    <property type="match status" value="1"/>
</dbReference>
<feature type="region of interest" description="Disordered" evidence="6">
    <location>
        <begin position="1"/>
        <end position="43"/>
    </location>
</feature>
<dbReference type="EMBL" id="MN740439">
    <property type="protein sequence ID" value="QHU26336.1"/>
    <property type="molecule type" value="Genomic_DNA"/>
</dbReference>
<protein>
    <recommendedName>
        <fullName evidence="7">Protein kinase domain-containing protein</fullName>
    </recommendedName>
</protein>
<dbReference type="PROSITE" id="PS50011">
    <property type="entry name" value="PROTEIN_KINASE_DOM"/>
    <property type="match status" value="1"/>
</dbReference>
<dbReference type="SUPFAM" id="SSF56112">
    <property type="entry name" value="Protein kinase-like (PK-like)"/>
    <property type="match status" value="1"/>
</dbReference>
<evidence type="ECO:0000313" key="8">
    <source>
        <dbReference type="EMBL" id="QHU26336.1"/>
    </source>
</evidence>
<dbReference type="GO" id="GO:0004674">
    <property type="term" value="F:protein serine/threonine kinase activity"/>
    <property type="evidence" value="ECO:0007669"/>
    <property type="project" value="UniProtKB-KW"/>
</dbReference>
<keyword evidence="1" id="KW-0723">Serine/threonine-protein kinase</keyword>
<keyword evidence="5" id="KW-0067">ATP-binding</keyword>
<proteinExistence type="predicted"/>